<accession>A0A3L9Z1K7</accession>
<keyword evidence="2" id="KW-0808">Transferase</keyword>
<evidence type="ECO:0000313" key="4">
    <source>
        <dbReference type="EMBL" id="RMA64228.1"/>
    </source>
</evidence>
<dbReference type="PANTHER" id="PTHR46429:SF1">
    <property type="entry name" value="23S RRNA (GUANOSINE-2'-O-)-METHYLTRANSFERASE RLMB"/>
    <property type="match status" value="1"/>
</dbReference>
<dbReference type="InterPro" id="IPR029026">
    <property type="entry name" value="tRNA_m1G_MTases_N"/>
</dbReference>
<gene>
    <name evidence="4" type="ORF">BXY75_1101</name>
</gene>
<comment type="caution">
    <text evidence="4">The sequence shown here is derived from an EMBL/GenBank/DDBJ whole genome shotgun (WGS) entry which is preliminary data.</text>
</comment>
<sequence length="166" mass="18492">MSIQLSHKQTTFQKKKSEIIVVCDGLESPSNVGALFRICDAMGVKEIIFCNTAVNFNSRRLHKTSRNTHQNFLYSKSDSIGATIESLQQREYYLIGLEITANSKPLRTYHLGHDKVALFIGNEGDGISEAVLQQLSQNIHIEMFGENSSMNVIQATAIALFALTKL</sequence>
<dbReference type="OrthoDB" id="9795352at2"/>
<dbReference type="CDD" id="cd18082">
    <property type="entry name" value="SpoU-like_family"/>
    <property type="match status" value="1"/>
</dbReference>
<dbReference type="GO" id="GO:0006396">
    <property type="term" value="P:RNA processing"/>
    <property type="evidence" value="ECO:0007669"/>
    <property type="project" value="InterPro"/>
</dbReference>
<evidence type="ECO:0000259" key="3">
    <source>
        <dbReference type="Pfam" id="PF00588"/>
    </source>
</evidence>
<reference evidence="4 5" key="1">
    <citation type="submission" date="2018-10" db="EMBL/GenBank/DDBJ databases">
        <title>Genomic Encyclopedia of Archaeal and Bacterial Type Strains, Phase II (KMG-II): from individual species to whole genera.</title>
        <authorList>
            <person name="Goeker M."/>
        </authorList>
    </citation>
    <scope>NUCLEOTIDE SEQUENCE [LARGE SCALE GENOMIC DNA]</scope>
    <source>
        <strain evidence="4 5">DSM 23424</strain>
    </source>
</reference>
<organism evidence="4 5">
    <name type="scientific">Ulvibacter antarcticus</name>
    <dbReference type="NCBI Taxonomy" id="442714"/>
    <lineage>
        <taxon>Bacteria</taxon>
        <taxon>Pseudomonadati</taxon>
        <taxon>Bacteroidota</taxon>
        <taxon>Flavobacteriia</taxon>
        <taxon>Flavobacteriales</taxon>
        <taxon>Flavobacteriaceae</taxon>
        <taxon>Ulvibacter</taxon>
    </lineage>
</organism>
<keyword evidence="5" id="KW-1185">Reference proteome</keyword>
<evidence type="ECO:0000256" key="1">
    <source>
        <dbReference type="ARBA" id="ARBA00022603"/>
    </source>
</evidence>
<protein>
    <submittedName>
        <fullName evidence="4">SpoU rRNA methylase family protein</fullName>
    </submittedName>
</protein>
<dbReference type="InterPro" id="IPR029028">
    <property type="entry name" value="Alpha/beta_knot_MTases"/>
</dbReference>
<evidence type="ECO:0000313" key="5">
    <source>
        <dbReference type="Proteomes" id="UP000271339"/>
    </source>
</evidence>
<dbReference type="GO" id="GO:0032259">
    <property type="term" value="P:methylation"/>
    <property type="evidence" value="ECO:0007669"/>
    <property type="project" value="UniProtKB-KW"/>
</dbReference>
<dbReference type="Gene3D" id="3.40.1280.10">
    <property type="match status" value="1"/>
</dbReference>
<dbReference type="AlphaFoldDB" id="A0A3L9Z1K7"/>
<dbReference type="Pfam" id="PF00588">
    <property type="entry name" value="SpoU_methylase"/>
    <property type="match status" value="1"/>
</dbReference>
<dbReference type="InterPro" id="IPR001537">
    <property type="entry name" value="SpoU_MeTrfase"/>
</dbReference>
<dbReference type="RefSeq" id="WP_121906694.1">
    <property type="nucleotide sequence ID" value="NZ_REFC01000012.1"/>
</dbReference>
<dbReference type="Proteomes" id="UP000271339">
    <property type="component" value="Unassembled WGS sequence"/>
</dbReference>
<dbReference type="GO" id="GO:0008173">
    <property type="term" value="F:RNA methyltransferase activity"/>
    <property type="evidence" value="ECO:0007669"/>
    <property type="project" value="InterPro"/>
</dbReference>
<dbReference type="EMBL" id="REFC01000012">
    <property type="protein sequence ID" value="RMA64228.1"/>
    <property type="molecule type" value="Genomic_DNA"/>
</dbReference>
<dbReference type="PANTHER" id="PTHR46429">
    <property type="entry name" value="23S RRNA (GUANOSINE-2'-O-)-METHYLTRANSFERASE RLMB"/>
    <property type="match status" value="1"/>
</dbReference>
<dbReference type="InterPro" id="IPR004441">
    <property type="entry name" value="rRNA_MeTrfase_TrmH"/>
</dbReference>
<dbReference type="GO" id="GO:0003723">
    <property type="term" value="F:RNA binding"/>
    <property type="evidence" value="ECO:0007669"/>
    <property type="project" value="InterPro"/>
</dbReference>
<dbReference type="GO" id="GO:0005829">
    <property type="term" value="C:cytosol"/>
    <property type="evidence" value="ECO:0007669"/>
    <property type="project" value="TreeGrafter"/>
</dbReference>
<proteinExistence type="predicted"/>
<dbReference type="SUPFAM" id="SSF75217">
    <property type="entry name" value="alpha/beta knot"/>
    <property type="match status" value="1"/>
</dbReference>
<keyword evidence="1 4" id="KW-0489">Methyltransferase</keyword>
<name>A0A3L9Z1K7_9FLAO</name>
<feature type="domain" description="tRNA/rRNA methyltransferase SpoU type" evidence="3">
    <location>
        <begin position="19"/>
        <end position="161"/>
    </location>
</feature>
<evidence type="ECO:0000256" key="2">
    <source>
        <dbReference type="ARBA" id="ARBA00022679"/>
    </source>
</evidence>